<dbReference type="EMBL" id="JBHTKL010000005">
    <property type="protein sequence ID" value="MFD1020441.1"/>
    <property type="molecule type" value="Genomic_DNA"/>
</dbReference>
<dbReference type="PANTHER" id="PTHR30472:SF24">
    <property type="entry name" value="FERRIC ENTEROBACTIN TRANSPORT SYSTEM PERMEASE PROTEIN FEPG"/>
    <property type="match status" value="1"/>
</dbReference>
<comment type="caution">
    <text evidence="9">The sequence shown here is derived from an EMBL/GenBank/DDBJ whole genome shotgun (WGS) entry which is preliminary data.</text>
</comment>
<evidence type="ECO:0000256" key="8">
    <source>
        <dbReference type="SAM" id="Phobius"/>
    </source>
</evidence>
<keyword evidence="4" id="KW-1003">Cell membrane</keyword>
<dbReference type="Gene3D" id="1.10.3470.10">
    <property type="entry name" value="ABC transporter involved in vitamin B12 uptake, BtuC"/>
    <property type="match status" value="1"/>
</dbReference>
<protein>
    <submittedName>
        <fullName evidence="9">FecCD family ABC transporter permease</fullName>
    </submittedName>
</protein>
<keyword evidence="3" id="KW-0813">Transport</keyword>
<comment type="subcellular location">
    <subcellularLocation>
        <location evidence="1">Cell membrane</location>
        <topology evidence="1">Multi-pass membrane protein</topology>
    </subcellularLocation>
</comment>
<dbReference type="RefSeq" id="WP_386062066.1">
    <property type="nucleotide sequence ID" value="NZ_JBHTKL010000005.1"/>
</dbReference>
<dbReference type="SUPFAM" id="SSF81345">
    <property type="entry name" value="ABC transporter involved in vitamin B12 uptake, BtuC"/>
    <property type="match status" value="1"/>
</dbReference>
<dbReference type="InterPro" id="IPR037294">
    <property type="entry name" value="ABC_BtuC-like"/>
</dbReference>
<feature type="transmembrane region" description="Helical" evidence="8">
    <location>
        <begin position="105"/>
        <end position="124"/>
    </location>
</feature>
<evidence type="ECO:0000256" key="7">
    <source>
        <dbReference type="ARBA" id="ARBA00023136"/>
    </source>
</evidence>
<feature type="transmembrane region" description="Helical" evidence="8">
    <location>
        <begin position="136"/>
        <end position="155"/>
    </location>
</feature>
<feature type="transmembrane region" description="Helical" evidence="8">
    <location>
        <begin position="212"/>
        <end position="234"/>
    </location>
</feature>
<keyword evidence="6 8" id="KW-1133">Transmembrane helix</keyword>
<evidence type="ECO:0000313" key="9">
    <source>
        <dbReference type="EMBL" id="MFD1020441.1"/>
    </source>
</evidence>
<reference evidence="10" key="1">
    <citation type="journal article" date="2019" name="Int. J. Syst. Evol. Microbiol.">
        <title>The Global Catalogue of Microorganisms (GCM) 10K type strain sequencing project: providing services to taxonomists for standard genome sequencing and annotation.</title>
        <authorList>
            <consortium name="The Broad Institute Genomics Platform"/>
            <consortium name="The Broad Institute Genome Sequencing Center for Infectious Disease"/>
            <person name="Wu L."/>
            <person name="Ma J."/>
        </authorList>
    </citation>
    <scope>NUCLEOTIDE SEQUENCE [LARGE SCALE GENOMIC DNA]</scope>
    <source>
        <strain evidence="10">CCUG 56607</strain>
    </source>
</reference>
<keyword evidence="7 8" id="KW-0472">Membrane</keyword>
<evidence type="ECO:0000256" key="4">
    <source>
        <dbReference type="ARBA" id="ARBA00022475"/>
    </source>
</evidence>
<feature type="transmembrane region" description="Helical" evidence="8">
    <location>
        <begin position="167"/>
        <end position="192"/>
    </location>
</feature>
<keyword evidence="5 8" id="KW-0812">Transmembrane</keyword>
<accession>A0ABW3L3S2</accession>
<dbReference type="InterPro" id="IPR000522">
    <property type="entry name" value="ABC_transptr_permease_BtuC"/>
</dbReference>
<feature type="transmembrane region" description="Helical" evidence="8">
    <location>
        <begin position="255"/>
        <end position="282"/>
    </location>
</feature>
<evidence type="ECO:0000256" key="6">
    <source>
        <dbReference type="ARBA" id="ARBA00022989"/>
    </source>
</evidence>
<comment type="similarity">
    <text evidence="2">Belongs to the binding-protein-dependent transport system permease family. FecCD subfamily.</text>
</comment>
<dbReference type="PANTHER" id="PTHR30472">
    <property type="entry name" value="FERRIC ENTEROBACTIN TRANSPORT SYSTEM PERMEASE PROTEIN"/>
    <property type="match status" value="1"/>
</dbReference>
<gene>
    <name evidence="9" type="ORF">ACFQ2J_14735</name>
</gene>
<feature type="transmembrane region" description="Helical" evidence="8">
    <location>
        <begin position="323"/>
        <end position="344"/>
    </location>
</feature>
<dbReference type="CDD" id="cd06550">
    <property type="entry name" value="TM_ABC_iron-siderophores_like"/>
    <property type="match status" value="1"/>
</dbReference>
<name>A0ABW3L3S2_9BACI</name>
<keyword evidence="10" id="KW-1185">Reference proteome</keyword>
<feature type="transmembrane region" description="Helical" evidence="8">
    <location>
        <begin position="294"/>
        <end position="316"/>
    </location>
</feature>
<evidence type="ECO:0000313" key="10">
    <source>
        <dbReference type="Proteomes" id="UP001596990"/>
    </source>
</evidence>
<evidence type="ECO:0000256" key="5">
    <source>
        <dbReference type="ARBA" id="ARBA00022692"/>
    </source>
</evidence>
<evidence type="ECO:0000256" key="3">
    <source>
        <dbReference type="ARBA" id="ARBA00022448"/>
    </source>
</evidence>
<evidence type="ECO:0000256" key="1">
    <source>
        <dbReference type="ARBA" id="ARBA00004651"/>
    </source>
</evidence>
<feature type="transmembrane region" description="Helical" evidence="8">
    <location>
        <begin position="75"/>
        <end position="96"/>
    </location>
</feature>
<dbReference type="Proteomes" id="UP001596990">
    <property type="component" value="Unassembled WGS sequence"/>
</dbReference>
<feature type="transmembrane region" description="Helical" evidence="8">
    <location>
        <begin position="20"/>
        <end position="40"/>
    </location>
</feature>
<sequence>MSKYSSYRNKWLSFLLDKKAITVTTLLFIVTVALLIISVGTGDLQIAPLDVVKSFFGAGNEMNELVIKEFRLPRVLLAFLSGIALAVAGAILQGIIRNPLASPDIIGITGGASFAAVLFLTIFADNATSITVGIEWLPFAAFLGALGTGLLVYLLSWNNGVTPIRLVLIGIGLAAAMQALTNMMIILGPLYLASQAHIWITGSINGANWNQVLTLAPWVFTILILVFIYIRNLNIQELGEEIAKGFGSWVQKDRLILLLFSTALAGGAVAFVGGIGFVGLMAPHMARKLVGSSFGALIPTAALIGAIVVMAADLVARTVIAPLEIPAGVFTAAIGAPYFIYLLYRTRNQ</sequence>
<proteinExistence type="inferred from homology"/>
<evidence type="ECO:0000256" key="2">
    <source>
        <dbReference type="ARBA" id="ARBA00007935"/>
    </source>
</evidence>
<dbReference type="Pfam" id="PF01032">
    <property type="entry name" value="FecCD"/>
    <property type="match status" value="1"/>
</dbReference>
<organism evidence="9 10">
    <name type="scientific">Thalassobacillus hwangdonensis</name>
    <dbReference type="NCBI Taxonomy" id="546108"/>
    <lineage>
        <taxon>Bacteria</taxon>
        <taxon>Bacillati</taxon>
        <taxon>Bacillota</taxon>
        <taxon>Bacilli</taxon>
        <taxon>Bacillales</taxon>
        <taxon>Bacillaceae</taxon>
        <taxon>Thalassobacillus</taxon>
    </lineage>
</organism>